<evidence type="ECO:0000256" key="1">
    <source>
        <dbReference type="ARBA" id="ARBA00023242"/>
    </source>
</evidence>
<gene>
    <name evidence="3" type="ORF">G7Z17_g12231</name>
</gene>
<dbReference type="SUPFAM" id="SSF51556">
    <property type="entry name" value="Metallo-dependent hydrolases"/>
    <property type="match status" value="1"/>
</dbReference>
<dbReference type="GO" id="GO:0008270">
    <property type="term" value="F:zinc ion binding"/>
    <property type="evidence" value="ECO:0007669"/>
    <property type="project" value="InterPro"/>
</dbReference>
<organism evidence="3 4">
    <name type="scientific">Cylindrodendrum hubeiense</name>
    <dbReference type="NCBI Taxonomy" id="595255"/>
    <lineage>
        <taxon>Eukaryota</taxon>
        <taxon>Fungi</taxon>
        <taxon>Dikarya</taxon>
        <taxon>Ascomycota</taxon>
        <taxon>Pezizomycotina</taxon>
        <taxon>Sordariomycetes</taxon>
        <taxon>Hypocreomycetidae</taxon>
        <taxon>Hypocreales</taxon>
        <taxon>Nectriaceae</taxon>
        <taxon>Cylindrodendrum</taxon>
    </lineage>
</organism>
<evidence type="ECO:0000259" key="2">
    <source>
        <dbReference type="PROSITE" id="PS50048"/>
    </source>
</evidence>
<dbReference type="PROSITE" id="PS00463">
    <property type="entry name" value="ZN2_CY6_FUNGAL_1"/>
    <property type="match status" value="1"/>
</dbReference>
<keyword evidence="4" id="KW-1185">Reference proteome</keyword>
<dbReference type="PROSITE" id="PS50048">
    <property type="entry name" value="ZN2_CY6_FUNGAL_2"/>
    <property type="match status" value="1"/>
</dbReference>
<accession>A0A9P5L5P1</accession>
<dbReference type="Gene3D" id="4.10.240.10">
    <property type="entry name" value="Zn(2)-C6 fungal-type DNA-binding domain"/>
    <property type="match status" value="1"/>
</dbReference>
<dbReference type="CDD" id="cd00067">
    <property type="entry name" value="GAL4"/>
    <property type="match status" value="1"/>
</dbReference>
<dbReference type="Gene3D" id="2.30.40.10">
    <property type="entry name" value="Urease, subunit C, domain 1"/>
    <property type="match status" value="1"/>
</dbReference>
<dbReference type="CDD" id="cd01300">
    <property type="entry name" value="YtcJ_like"/>
    <property type="match status" value="1"/>
</dbReference>
<dbReference type="InterPro" id="IPR021858">
    <property type="entry name" value="Fun_TF"/>
</dbReference>
<evidence type="ECO:0000313" key="4">
    <source>
        <dbReference type="Proteomes" id="UP000722485"/>
    </source>
</evidence>
<dbReference type="GO" id="GO:0000981">
    <property type="term" value="F:DNA-binding transcription factor activity, RNA polymerase II-specific"/>
    <property type="evidence" value="ECO:0007669"/>
    <property type="project" value="InterPro"/>
</dbReference>
<dbReference type="Gene3D" id="3.20.20.140">
    <property type="entry name" value="Metal-dependent hydrolases"/>
    <property type="match status" value="1"/>
</dbReference>
<dbReference type="Pfam" id="PF11951">
    <property type="entry name" value="Fungal_trans_2"/>
    <property type="match status" value="1"/>
</dbReference>
<keyword evidence="1" id="KW-0539">Nucleus</keyword>
<reference evidence="3" key="1">
    <citation type="submission" date="2020-03" db="EMBL/GenBank/DDBJ databases">
        <title>Draft Genome Sequence of Cylindrodendrum hubeiense.</title>
        <authorList>
            <person name="Buettner E."/>
            <person name="Kellner H."/>
        </authorList>
    </citation>
    <scope>NUCLEOTIDE SEQUENCE</scope>
    <source>
        <strain evidence="3">IHI 201604</strain>
    </source>
</reference>
<feature type="domain" description="Zn(2)-C6 fungal-type" evidence="2">
    <location>
        <begin position="7"/>
        <end position="35"/>
    </location>
</feature>
<dbReference type="Pfam" id="PF00172">
    <property type="entry name" value="Zn_clus"/>
    <property type="match status" value="1"/>
</dbReference>
<comment type="caution">
    <text evidence="3">The sequence shown here is derived from an EMBL/GenBank/DDBJ whole genome shotgun (WGS) entry which is preliminary data.</text>
</comment>
<dbReference type="InterPro" id="IPR032466">
    <property type="entry name" value="Metal_Hydrolase"/>
</dbReference>
<dbReference type="GO" id="GO:0016810">
    <property type="term" value="F:hydrolase activity, acting on carbon-nitrogen (but not peptide) bonds"/>
    <property type="evidence" value="ECO:0007669"/>
    <property type="project" value="InterPro"/>
</dbReference>
<dbReference type="SUPFAM" id="SSF57701">
    <property type="entry name" value="Zn2/Cys6 DNA-binding domain"/>
    <property type="match status" value="1"/>
</dbReference>
<dbReference type="InterPro" id="IPR013108">
    <property type="entry name" value="Amidohydro_3"/>
</dbReference>
<dbReference type="Proteomes" id="UP000722485">
    <property type="component" value="Unassembled WGS sequence"/>
</dbReference>
<dbReference type="Pfam" id="PF07969">
    <property type="entry name" value="Amidohydro_3"/>
    <property type="match status" value="1"/>
</dbReference>
<proteinExistence type="predicted"/>
<protein>
    <recommendedName>
        <fullName evidence="2">Zn(2)-C6 fungal-type domain-containing protein</fullName>
    </recommendedName>
</protein>
<dbReference type="InterPro" id="IPR033932">
    <property type="entry name" value="YtcJ-like"/>
</dbReference>
<dbReference type="SMART" id="SM00066">
    <property type="entry name" value="GAL4"/>
    <property type="match status" value="1"/>
</dbReference>
<dbReference type="PANTHER" id="PTHR22642:SF20">
    <property type="entry name" value="AMIDOHYDROLASE 3 DOMAIN-CONTAINING PROTEIN"/>
    <property type="match status" value="1"/>
</dbReference>
<dbReference type="InterPro" id="IPR011059">
    <property type="entry name" value="Metal-dep_hydrolase_composite"/>
</dbReference>
<dbReference type="SUPFAM" id="SSF51338">
    <property type="entry name" value="Composite domain of metallo-dependent hydrolases"/>
    <property type="match status" value="1"/>
</dbReference>
<dbReference type="InterPro" id="IPR036864">
    <property type="entry name" value="Zn2-C6_fun-type_DNA-bd_sf"/>
</dbReference>
<dbReference type="InterPro" id="IPR001138">
    <property type="entry name" value="Zn2Cys6_DnaBD"/>
</dbReference>
<name>A0A9P5L5P1_9HYPO</name>
<sequence>MNRSTDGCWTCRIRHRKCDELRPICKECSDRLISCHGYGPKPGWVDDPSQLDAELTRIKRAVNENFRRNKRLPKGRSSTTSKVSDGLAVLDLSETELPKVISPNDGMSYRESHLLIHYLDYIFPLQFPYYVDNPEKGGRGWLFWLLMRNGPLNQAILTLSALHHHTKFSNKVETTERELIEYHTRALQGLRQTLLQYQVDGFAASNERLIDFLGCGSTLLSFEVFRGGTASWQPHLNALSMVVDRMAPSLSQVQSGSQDAFFKAAPKEADSVENAKTFMVAALLWFDLLSCTSCATSPKISTYELWLDQSGIEIAPLMGCYNWTMKAIGDIGGLSARVASGDAEILTDALAVQARLEAGLSQLDSAREPPIPRAHAVSRVFATAALVELHTICPDLCIPNSGVKEAVARVIDSIRFLPERVSLRGLTWPICIAGSMADADQQVFFETMMSKILTPSGPGFSNCDTVFRIMKQCWSGRRNHPGEPWNWRDAMNDMAPRWADSCKALDKAGAMPLWAILGRKVEANLESSLPADMRMGSGQSYHGEHREGSGYARLYSAGMFRLIREPAKNSRSFSLAIPTCHFSHFPAMASTDSTTPVASTTIFINGRVLSKAGVGLDGQPTFTDSIVVSDGTIVALGSRDDLVAKYQTDEVTVQDLGGKTVLPSFIDGHMHLLLLGQSLRKLSLDHCKTLEDILVALKSFAKANPDVPRVLAKGWMAFMTPDGVDAAMLDEIDSRPIFIDSKDLHGAWCNSAALAEIGVADMADPPGGKIQRDANGKPSGVLTEGAVFTIIWPHLANVASQRERMDAMIAATDAYNASGYTGIVEMAMDEAAWEALLALYDERPDLPLRIAAYWLIKPAGTHADRLRQLNRAIELNAKFNKETSPDLRIAGIKIMCDGIIDACTAYLSEPYSTVDSPAPIWSREDLEPIVQGASDAGLQIALHAIGDGAVRMAVDVLEAHTQPGSRHRIEHLELVAPEEARRLGELGITASIQPVHADPAILRAWPSLLGADRCGRAFAYRDFADAGALMALGSDSPTAPWDPLHNIYIATTRRSTREPESLEIVNEHFRLGICEAITAATAGAAKSVFNEDRTGSLEVGKSADLVVVDMEWDAQTLLTAKVKETWFRGKKVRSSDQ</sequence>
<dbReference type="EMBL" id="JAANBB010000529">
    <property type="protein sequence ID" value="KAF7540365.1"/>
    <property type="molecule type" value="Genomic_DNA"/>
</dbReference>
<dbReference type="OrthoDB" id="3501663at2759"/>
<dbReference type="Gene3D" id="3.10.310.70">
    <property type="match status" value="1"/>
</dbReference>
<dbReference type="PANTHER" id="PTHR22642">
    <property type="entry name" value="IMIDAZOLONEPROPIONASE"/>
    <property type="match status" value="1"/>
</dbReference>
<dbReference type="AlphaFoldDB" id="A0A9P5L5P1"/>
<evidence type="ECO:0000313" key="3">
    <source>
        <dbReference type="EMBL" id="KAF7540365.1"/>
    </source>
</evidence>